<evidence type="ECO:0000256" key="3">
    <source>
        <dbReference type="ARBA" id="ARBA00023163"/>
    </source>
</evidence>
<proteinExistence type="predicted"/>
<dbReference type="Gene3D" id="1.10.357.10">
    <property type="entry name" value="Tetracycline Repressor, domain 2"/>
    <property type="match status" value="1"/>
</dbReference>
<reference evidence="6 7" key="1">
    <citation type="submission" date="2020-03" db="EMBL/GenBank/DDBJ databases">
        <title>WGS of actinomycetes isolated from Thailand.</title>
        <authorList>
            <person name="Thawai C."/>
        </authorList>
    </citation>
    <scope>NUCLEOTIDE SEQUENCE [LARGE SCALE GENOMIC DNA]</scope>
    <source>
        <strain evidence="6 7">FMUSA5-5</strain>
    </source>
</reference>
<keyword evidence="2 4" id="KW-0238">DNA-binding</keyword>
<evidence type="ECO:0000259" key="5">
    <source>
        <dbReference type="PROSITE" id="PS50977"/>
    </source>
</evidence>
<gene>
    <name evidence="6" type="ORF">HCN51_24320</name>
</gene>
<feature type="DNA-binding region" description="H-T-H motif" evidence="4">
    <location>
        <begin position="41"/>
        <end position="60"/>
    </location>
</feature>
<accession>A0ABX1B3Y6</accession>
<feature type="domain" description="HTH tetR-type" evidence="5">
    <location>
        <begin position="19"/>
        <end position="78"/>
    </location>
</feature>
<dbReference type="Pfam" id="PF00440">
    <property type="entry name" value="TetR_N"/>
    <property type="match status" value="1"/>
</dbReference>
<dbReference type="EMBL" id="JAATEP010000017">
    <property type="protein sequence ID" value="NJP92545.1"/>
    <property type="molecule type" value="Genomic_DNA"/>
</dbReference>
<keyword evidence="3" id="KW-0804">Transcription</keyword>
<dbReference type="PRINTS" id="PR00455">
    <property type="entry name" value="HTHTETR"/>
</dbReference>
<evidence type="ECO:0000256" key="2">
    <source>
        <dbReference type="ARBA" id="ARBA00023125"/>
    </source>
</evidence>
<dbReference type="InterPro" id="IPR050109">
    <property type="entry name" value="HTH-type_TetR-like_transc_reg"/>
</dbReference>
<comment type="caution">
    <text evidence="6">The sequence shown here is derived from an EMBL/GenBank/DDBJ whole genome shotgun (WGS) entry which is preliminary data.</text>
</comment>
<dbReference type="PANTHER" id="PTHR30055:SF234">
    <property type="entry name" value="HTH-TYPE TRANSCRIPTIONAL REGULATOR BETI"/>
    <property type="match status" value="1"/>
</dbReference>
<dbReference type="InterPro" id="IPR023772">
    <property type="entry name" value="DNA-bd_HTH_TetR-type_CS"/>
</dbReference>
<dbReference type="SUPFAM" id="SSF46689">
    <property type="entry name" value="Homeodomain-like"/>
    <property type="match status" value="1"/>
</dbReference>
<evidence type="ECO:0000313" key="7">
    <source>
        <dbReference type="Proteomes" id="UP000696294"/>
    </source>
</evidence>
<keyword evidence="7" id="KW-1185">Reference proteome</keyword>
<dbReference type="Pfam" id="PF21597">
    <property type="entry name" value="TetR_C_43"/>
    <property type="match status" value="1"/>
</dbReference>
<dbReference type="SUPFAM" id="SSF48498">
    <property type="entry name" value="Tetracyclin repressor-like, C-terminal domain"/>
    <property type="match status" value="1"/>
</dbReference>
<protein>
    <submittedName>
        <fullName evidence="6">Helix-turn-helix transcriptional regulator</fullName>
    </submittedName>
</protein>
<dbReference type="InterPro" id="IPR009057">
    <property type="entry name" value="Homeodomain-like_sf"/>
</dbReference>
<dbReference type="InterPro" id="IPR036271">
    <property type="entry name" value="Tet_transcr_reg_TetR-rel_C_sf"/>
</dbReference>
<dbReference type="RefSeq" id="WP_168011769.1">
    <property type="nucleotide sequence ID" value="NZ_JAATEP010000017.1"/>
</dbReference>
<keyword evidence="1" id="KW-0805">Transcription regulation</keyword>
<dbReference type="PROSITE" id="PS50977">
    <property type="entry name" value="HTH_TETR_2"/>
    <property type="match status" value="1"/>
</dbReference>
<dbReference type="Proteomes" id="UP000696294">
    <property type="component" value="Unassembled WGS sequence"/>
</dbReference>
<dbReference type="PROSITE" id="PS01081">
    <property type="entry name" value="HTH_TETR_1"/>
    <property type="match status" value="1"/>
</dbReference>
<evidence type="ECO:0000256" key="4">
    <source>
        <dbReference type="PROSITE-ProRule" id="PRU00335"/>
    </source>
</evidence>
<dbReference type="PANTHER" id="PTHR30055">
    <property type="entry name" value="HTH-TYPE TRANSCRIPTIONAL REGULATOR RUTR"/>
    <property type="match status" value="1"/>
</dbReference>
<dbReference type="InterPro" id="IPR049445">
    <property type="entry name" value="TetR_SbtR-like_C"/>
</dbReference>
<dbReference type="InterPro" id="IPR001647">
    <property type="entry name" value="HTH_TetR"/>
</dbReference>
<evidence type="ECO:0000313" key="6">
    <source>
        <dbReference type="EMBL" id="NJP92545.1"/>
    </source>
</evidence>
<name>A0ABX1B3Y6_9ACTN</name>
<sequence length="207" mass="22356">MSSRPSPPGASRAPRRDALRNDVIVIKAARAVFAEQGPQASMETIAARAGLGVGTIYRRFTGKDALLDAIARLIAEEMDQAAAAALADPDPAAGLERFLDFVGSFNAEERRYAASLADRVPSDDEVSTRTADRIRQLTRKAVEAGYLARDVTADDIKALIIAIRAVVAASPDGDDAPWRRFVRLHLTGLRADPERARRTWPSPPGRA</sequence>
<evidence type="ECO:0000256" key="1">
    <source>
        <dbReference type="ARBA" id="ARBA00023015"/>
    </source>
</evidence>
<organism evidence="6 7">
    <name type="scientific">Nonomuraea composti</name>
    <dbReference type="NCBI Taxonomy" id="2720023"/>
    <lineage>
        <taxon>Bacteria</taxon>
        <taxon>Bacillati</taxon>
        <taxon>Actinomycetota</taxon>
        <taxon>Actinomycetes</taxon>
        <taxon>Streptosporangiales</taxon>
        <taxon>Streptosporangiaceae</taxon>
        <taxon>Nonomuraea</taxon>
    </lineage>
</organism>